<evidence type="ECO:0000313" key="3">
    <source>
        <dbReference type="Proteomes" id="UP000266723"/>
    </source>
</evidence>
<comment type="caution">
    <text evidence="2">The sequence shown here is derived from an EMBL/GenBank/DDBJ whole genome shotgun (WGS) entry which is preliminary data.</text>
</comment>
<dbReference type="Proteomes" id="UP000266723">
    <property type="component" value="Unassembled WGS sequence"/>
</dbReference>
<evidence type="ECO:0008006" key="4">
    <source>
        <dbReference type="Google" id="ProtNLM"/>
    </source>
</evidence>
<protein>
    <recommendedName>
        <fullName evidence="4">AT-hook motif nuclear-localized protein</fullName>
    </recommendedName>
</protein>
<dbReference type="SUPFAM" id="SSF81995">
    <property type="entry name" value="beta-sandwich domain of Sec23/24"/>
    <property type="match status" value="1"/>
</dbReference>
<name>A0ABQ7C537_BRACR</name>
<dbReference type="EMBL" id="QGKV02000832">
    <property type="protein sequence ID" value="KAF3546302.1"/>
    <property type="molecule type" value="Genomic_DNA"/>
</dbReference>
<feature type="compositionally biased region" description="Low complexity" evidence="1">
    <location>
        <begin position="24"/>
        <end position="44"/>
    </location>
</feature>
<evidence type="ECO:0000313" key="2">
    <source>
        <dbReference type="EMBL" id="KAF3546302.1"/>
    </source>
</evidence>
<organism evidence="2 3">
    <name type="scientific">Brassica cretica</name>
    <name type="common">Mustard</name>
    <dbReference type="NCBI Taxonomy" id="69181"/>
    <lineage>
        <taxon>Eukaryota</taxon>
        <taxon>Viridiplantae</taxon>
        <taxon>Streptophyta</taxon>
        <taxon>Embryophyta</taxon>
        <taxon>Tracheophyta</taxon>
        <taxon>Spermatophyta</taxon>
        <taxon>Magnoliopsida</taxon>
        <taxon>eudicotyledons</taxon>
        <taxon>Gunneridae</taxon>
        <taxon>Pentapetalae</taxon>
        <taxon>rosids</taxon>
        <taxon>malvids</taxon>
        <taxon>Brassicales</taxon>
        <taxon>Brassicaceae</taxon>
        <taxon>Brassiceae</taxon>
        <taxon>Brassica</taxon>
    </lineage>
</organism>
<reference evidence="2 3" key="1">
    <citation type="journal article" date="2020" name="BMC Genomics">
        <title>Intraspecific diversification of the crop wild relative Brassica cretica Lam. using demographic model selection.</title>
        <authorList>
            <person name="Kioukis A."/>
            <person name="Michalopoulou V.A."/>
            <person name="Briers L."/>
            <person name="Pirintsos S."/>
            <person name="Studholme D.J."/>
            <person name="Pavlidis P."/>
            <person name="Sarris P.F."/>
        </authorList>
    </citation>
    <scope>NUCLEOTIDE SEQUENCE [LARGE SCALE GENOMIC DNA]</scope>
    <source>
        <strain evidence="3">cv. PFS-1207/04</strain>
    </source>
</reference>
<proteinExistence type="predicted"/>
<keyword evidence="3" id="KW-1185">Reference proteome</keyword>
<feature type="region of interest" description="Disordered" evidence="1">
    <location>
        <begin position="1"/>
        <end position="129"/>
    </location>
</feature>
<evidence type="ECO:0000256" key="1">
    <source>
        <dbReference type="SAM" id="MobiDB-lite"/>
    </source>
</evidence>
<gene>
    <name evidence="2" type="ORF">DY000_02001778</name>
</gene>
<sequence length="233" mass="25601">MSGSETGLMAASRESSMPFTMALHHQQQHNQPPSPPQQQQQQQSSPPPPQQYQHNSAGGGNPGLNMNMPVTMTGSEPVKKRRGRPRKYGPELGLVPGAPTFTQAQTSGGGSGEGGSSTQKRMRGRPRGSWSGLCPTLSCKLYRRIQAWTAERGKTLRAHLRSRYMPVADTTKGIWITAKNQCHAFVVEDNTMHPGIEEINDLASLVSRWMVKERFTTVLESSYVDEGTQLARS</sequence>
<accession>A0ABQ7C537</accession>